<evidence type="ECO:0000313" key="2">
    <source>
        <dbReference type="EMBL" id="CAG2205964.1"/>
    </source>
</evidence>
<protein>
    <submittedName>
        <fullName evidence="2">Uncharacterized protein</fullName>
    </submittedName>
</protein>
<gene>
    <name evidence="2" type="ORF">MEDL_20318</name>
</gene>
<keyword evidence="3" id="KW-1185">Reference proteome</keyword>
<evidence type="ECO:0000313" key="3">
    <source>
        <dbReference type="Proteomes" id="UP000683360"/>
    </source>
</evidence>
<feature type="compositionally biased region" description="Polar residues" evidence="1">
    <location>
        <begin position="23"/>
        <end position="52"/>
    </location>
</feature>
<dbReference type="AlphaFoldDB" id="A0A8S3RCP9"/>
<dbReference type="OrthoDB" id="70142at2759"/>
<feature type="compositionally biased region" description="Acidic residues" evidence="1">
    <location>
        <begin position="53"/>
        <end position="63"/>
    </location>
</feature>
<dbReference type="EMBL" id="CAJPWZ010001036">
    <property type="protein sequence ID" value="CAG2205964.1"/>
    <property type="molecule type" value="Genomic_DNA"/>
</dbReference>
<dbReference type="Proteomes" id="UP000683360">
    <property type="component" value="Unassembled WGS sequence"/>
</dbReference>
<reference evidence="2" key="1">
    <citation type="submission" date="2021-03" db="EMBL/GenBank/DDBJ databases">
        <authorList>
            <person name="Bekaert M."/>
        </authorList>
    </citation>
    <scope>NUCLEOTIDE SEQUENCE</scope>
</reference>
<comment type="caution">
    <text evidence="2">The sequence shown here is derived from an EMBL/GenBank/DDBJ whole genome shotgun (WGS) entry which is preliminary data.</text>
</comment>
<organism evidence="2 3">
    <name type="scientific">Mytilus edulis</name>
    <name type="common">Blue mussel</name>
    <dbReference type="NCBI Taxonomy" id="6550"/>
    <lineage>
        <taxon>Eukaryota</taxon>
        <taxon>Metazoa</taxon>
        <taxon>Spiralia</taxon>
        <taxon>Lophotrochozoa</taxon>
        <taxon>Mollusca</taxon>
        <taxon>Bivalvia</taxon>
        <taxon>Autobranchia</taxon>
        <taxon>Pteriomorphia</taxon>
        <taxon>Mytilida</taxon>
        <taxon>Mytiloidea</taxon>
        <taxon>Mytilidae</taxon>
        <taxon>Mytilinae</taxon>
        <taxon>Mytilus</taxon>
    </lineage>
</organism>
<proteinExistence type="predicted"/>
<name>A0A8S3RCP9_MYTED</name>
<feature type="region of interest" description="Disordered" evidence="1">
    <location>
        <begin position="1"/>
        <end position="63"/>
    </location>
</feature>
<sequence length="254" mass="29404">MAWRKEQKKITIKNKGQFEMEMNKSSAHATPIDNVQIQLPTVHNEKPGNNSESEPDPNAYDDPELNEREIEKTLLQLKIVRSLIEAKTCREAESDSESDTENSVMSGTHELPIFKGQYPEGMLEDLTNFPVDEVFRRWKWDKGARLADSSIVVDVWDGHFEWDEVPVPHTYKQLMLMFGKEESFVNARKPKKSWKKISAFVVEGLEKKQQKNGTDSEFYQTEKDFFNTEITKKFYDLMEDALMTAGFGPLKQTI</sequence>
<evidence type="ECO:0000256" key="1">
    <source>
        <dbReference type="SAM" id="MobiDB-lite"/>
    </source>
</evidence>
<accession>A0A8S3RCP9</accession>